<reference evidence="5 6" key="1">
    <citation type="submission" date="2020-02" db="EMBL/GenBank/DDBJ databases">
        <title>Genomic and physiological characterization of two novel Nitrospinaceae genera.</title>
        <authorList>
            <person name="Mueller A.J."/>
            <person name="Jung M.-Y."/>
            <person name="Strachan C.R."/>
            <person name="Herbold C.W."/>
            <person name="Kirkegaard R.H."/>
            <person name="Daims H."/>
        </authorList>
    </citation>
    <scope>NUCLEOTIDE SEQUENCE [LARGE SCALE GENOMIC DNA]</scope>
    <source>
        <strain evidence="5">EB</strain>
    </source>
</reference>
<evidence type="ECO:0000256" key="3">
    <source>
        <dbReference type="ARBA" id="ARBA00023004"/>
    </source>
</evidence>
<dbReference type="EMBL" id="CP048685">
    <property type="protein sequence ID" value="QPJ61260.1"/>
    <property type="molecule type" value="Genomic_DNA"/>
</dbReference>
<feature type="chain" id="PRO_5032913871" description="Chlorite dismutase" evidence="4">
    <location>
        <begin position="26"/>
        <end position="277"/>
    </location>
</feature>
<keyword evidence="4" id="KW-0732">Signal</keyword>
<dbReference type="Proteomes" id="UP000594688">
    <property type="component" value="Chromosome"/>
</dbReference>
<dbReference type="GO" id="GO:0016491">
    <property type="term" value="F:oxidoreductase activity"/>
    <property type="evidence" value="ECO:0007669"/>
    <property type="project" value="InterPro"/>
</dbReference>
<gene>
    <name evidence="5" type="ORF">G3M70_04905</name>
</gene>
<dbReference type="GO" id="GO:0046872">
    <property type="term" value="F:metal ion binding"/>
    <property type="evidence" value="ECO:0007669"/>
    <property type="project" value="UniProtKB-KW"/>
</dbReference>
<evidence type="ECO:0000313" key="6">
    <source>
        <dbReference type="Proteomes" id="UP000594688"/>
    </source>
</evidence>
<proteinExistence type="predicted"/>
<dbReference type="GO" id="GO:0020037">
    <property type="term" value="F:heme binding"/>
    <property type="evidence" value="ECO:0007669"/>
    <property type="project" value="InterPro"/>
</dbReference>
<dbReference type="Pfam" id="PF06778">
    <property type="entry name" value="Chlor_dismutase"/>
    <property type="match status" value="1"/>
</dbReference>
<dbReference type="Gene3D" id="3.30.70.3420">
    <property type="match status" value="1"/>
</dbReference>
<name>A0A7T0FZJ9_9BACT</name>
<evidence type="ECO:0000256" key="2">
    <source>
        <dbReference type="ARBA" id="ARBA00022723"/>
    </source>
</evidence>
<dbReference type="AlphaFoldDB" id="A0A7T0FZJ9"/>
<evidence type="ECO:0000256" key="4">
    <source>
        <dbReference type="SAM" id="SignalP"/>
    </source>
</evidence>
<keyword evidence="2" id="KW-0479">Metal-binding</keyword>
<dbReference type="InterPro" id="IPR011008">
    <property type="entry name" value="Dimeric_a/b-barrel"/>
</dbReference>
<accession>A0A7T0FZJ9</accession>
<evidence type="ECO:0008006" key="7">
    <source>
        <dbReference type="Google" id="ProtNLM"/>
    </source>
</evidence>
<evidence type="ECO:0000256" key="1">
    <source>
        <dbReference type="ARBA" id="ARBA00022617"/>
    </source>
</evidence>
<protein>
    <recommendedName>
        <fullName evidence="7">Chlorite dismutase</fullName>
    </recommendedName>
</protein>
<evidence type="ECO:0000313" key="5">
    <source>
        <dbReference type="EMBL" id="QPJ61260.1"/>
    </source>
</evidence>
<keyword evidence="3" id="KW-0408">Iron</keyword>
<organism evidence="5 6">
    <name type="scientific">Candidatus Nitronauta litoralis</name>
    <dbReference type="NCBI Taxonomy" id="2705533"/>
    <lineage>
        <taxon>Bacteria</taxon>
        <taxon>Pseudomonadati</taxon>
        <taxon>Nitrospinota/Tectimicrobiota group</taxon>
        <taxon>Nitrospinota</taxon>
        <taxon>Nitrospinia</taxon>
        <taxon>Nitrospinales</taxon>
        <taxon>Nitrospinaceae</taxon>
        <taxon>Candidatus Nitronauta</taxon>
    </lineage>
</organism>
<dbReference type="InterPro" id="IPR010644">
    <property type="entry name" value="ChdC/CLD"/>
</dbReference>
<feature type="signal peptide" evidence="4">
    <location>
        <begin position="1"/>
        <end position="25"/>
    </location>
</feature>
<sequence>MQTRNFKAVCLFAVLFNLAALNAWAVQGQWGAFIYLFPKSGAVIDDSAALAPLAEKISQASSGFSNDFTPQKGKTDTAQFIRITDYLLNGNPVLDKPTGLIRVESTDRKVLDDYVETLARAVKGYFRLETRFAVTRQLNYTDAETLKRLKDNAPKRGNGTEQPNAVVFPLSKTKAWWALTQEKRQNFFLGHNAVGFQHIKRIFRKLYHSRFVDPGQDFMTYFEYADADADKFDALLSGLRDKTLNPEWGYVEEKPIVYGKRTATPAEMLKPKSSSEM</sequence>
<keyword evidence="1" id="KW-0349">Heme</keyword>
<dbReference type="SUPFAM" id="SSF54909">
    <property type="entry name" value="Dimeric alpha+beta barrel"/>
    <property type="match status" value="1"/>
</dbReference>
<dbReference type="KEGG" id="nli:G3M70_04905"/>